<evidence type="ECO:0000313" key="5">
    <source>
        <dbReference type="Proteomes" id="UP000243591"/>
    </source>
</evidence>
<dbReference type="InterPro" id="IPR036761">
    <property type="entry name" value="TTHA0802/YceI-like_sf"/>
</dbReference>
<feature type="domain" description="Lipid/polyisoprenoid-binding YceI-like" evidence="2">
    <location>
        <begin position="5"/>
        <end position="175"/>
    </location>
</feature>
<dbReference type="RefSeq" id="WP_069126362.1">
    <property type="nucleotide sequence ID" value="NZ_CBCPJR010000004.1"/>
</dbReference>
<dbReference type="STRING" id="2756.BFR44_00185"/>
<gene>
    <name evidence="4" type="ORF">BTBSAS_160019</name>
    <name evidence="3" type="ORF">CNY62_03725</name>
</gene>
<evidence type="ECO:0000256" key="1">
    <source>
        <dbReference type="ARBA" id="ARBA00008812"/>
    </source>
</evidence>
<dbReference type="InterPro" id="IPR007372">
    <property type="entry name" value="Lipid/polyisoprenoid-bd_YceI"/>
</dbReference>
<dbReference type="Gene3D" id="2.40.128.110">
    <property type="entry name" value="Lipid/polyisoprenoid-binding, YceI-like"/>
    <property type="match status" value="1"/>
</dbReference>
<dbReference type="Proteomes" id="UP000243591">
    <property type="component" value="Chromosome"/>
</dbReference>
<protein>
    <submittedName>
        <fullName evidence="3">Polyisoprenoid-binding protein</fullName>
    </submittedName>
</protein>
<reference evidence="6" key="2">
    <citation type="submission" date="2018-04" db="EMBL/GenBank/DDBJ databases">
        <authorList>
            <person name="Illikoud N."/>
        </authorList>
    </citation>
    <scope>NUCLEOTIDE SEQUENCE [LARGE SCALE GENOMIC DNA]</scope>
</reference>
<reference evidence="4" key="3">
    <citation type="submission" date="2018-04" db="EMBL/GenBank/DDBJ databases">
        <authorList>
            <person name="Go L.Y."/>
            <person name="Mitchell J.A."/>
        </authorList>
    </citation>
    <scope>NUCLEOTIDE SEQUENCE</scope>
    <source>
        <strain evidence="4">BSAS1 3</strain>
    </source>
</reference>
<dbReference type="Proteomes" id="UP000270190">
    <property type="component" value="Unassembled WGS sequence"/>
</dbReference>
<evidence type="ECO:0000313" key="4">
    <source>
        <dbReference type="EMBL" id="SPP27516.1"/>
    </source>
</evidence>
<reference evidence="3 5" key="1">
    <citation type="submission" date="2017-09" db="EMBL/GenBank/DDBJ databases">
        <title>Complete Genome Sequences of Two Strains of the Meat Spoilage Bacterium Brochothrix thermosphacta Isolated from Ground Chicken.</title>
        <authorList>
            <person name="Paoli G.C."/>
            <person name="Wijey C."/>
            <person name="Chen C.-Y."/>
            <person name="Nguyen L."/>
            <person name="Yan X."/>
            <person name="Irwin P.L."/>
        </authorList>
    </citation>
    <scope>NUCLEOTIDE SEQUENCE [LARGE SCALE GENOMIC DNA]</scope>
    <source>
        <strain evidence="3 5">BI</strain>
    </source>
</reference>
<sequence length="178" mass="19441">MTKSKYILDAAHSSVDFQVKHMMISKVKGTFEKFGADITMDVEDLTTADISFTIEADSVNTKQEQRDGHIKGEDFFNVEKFPTIDFKATEITKKSGDKYNMAGELSLAGVTQPVTFDVTFEGQSKNPMDGTTVAGFSANTTISRKDFGIVYNSPLETGGVLIGDDIKISVEIEVSTAE</sequence>
<evidence type="ECO:0000313" key="3">
    <source>
        <dbReference type="EMBL" id="ATF25577.1"/>
    </source>
</evidence>
<keyword evidence="5" id="KW-1185">Reference proteome</keyword>
<dbReference type="AlphaFoldDB" id="A0A1D2LJM3"/>
<dbReference type="PANTHER" id="PTHR34406">
    <property type="entry name" value="PROTEIN YCEI"/>
    <property type="match status" value="1"/>
</dbReference>
<accession>A0A1D2LJM3</accession>
<organism evidence="3 5">
    <name type="scientific">Brochothrix thermosphacta</name>
    <name type="common">Microbacterium thermosphactum</name>
    <dbReference type="NCBI Taxonomy" id="2756"/>
    <lineage>
        <taxon>Bacteria</taxon>
        <taxon>Bacillati</taxon>
        <taxon>Bacillota</taxon>
        <taxon>Bacilli</taxon>
        <taxon>Bacillales</taxon>
        <taxon>Listeriaceae</taxon>
        <taxon>Brochothrix</taxon>
    </lineage>
</organism>
<dbReference type="EMBL" id="OUNC01000008">
    <property type="protein sequence ID" value="SPP27516.1"/>
    <property type="molecule type" value="Genomic_DNA"/>
</dbReference>
<dbReference type="PANTHER" id="PTHR34406:SF1">
    <property type="entry name" value="PROTEIN YCEI"/>
    <property type="match status" value="1"/>
</dbReference>
<dbReference type="EMBL" id="CP023483">
    <property type="protein sequence ID" value="ATF25577.1"/>
    <property type="molecule type" value="Genomic_DNA"/>
</dbReference>
<dbReference type="SMART" id="SM00867">
    <property type="entry name" value="YceI"/>
    <property type="match status" value="1"/>
</dbReference>
<dbReference type="Pfam" id="PF04264">
    <property type="entry name" value="YceI"/>
    <property type="match status" value="1"/>
</dbReference>
<comment type="similarity">
    <text evidence="1">Belongs to the UPF0312 family.</text>
</comment>
<dbReference type="SUPFAM" id="SSF101874">
    <property type="entry name" value="YceI-like"/>
    <property type="match status" value="1"/>
</dbReference>
<proteinExistence type="inferred from homology"/>
<dbReference type="OrthoDB" id="9811006at2"/>
<dbReference type="KEGG" id="bths:CNY62_03725"/>
<evidence type="ECO:0000259" key="2">
    <source>
        <dbReference type="SMART" id="SM00867"/>
    </source>
</evidence>
<evidence type="ECO:0000313" key="6">
    <source>
        <dbReference type="Proteomes" id="UP000270190"/>
    </source>
</evidence>
<name>A0A1D2LJM3_BROTH</name>